<proteinExistence type="predicted"/>
<keyword evidence="1" id="KW-0812">Transmembrane</keyword>
<name>A0A6I3I4G7_9MICO</name>
<keyword evidence="1" id="KW-1133">Transmembrane helix</keyword>
<feature type="transmembrane region" description="Helical" evidence="1">
    <location>
        <begin position="9"/>
        <end position="28"/>
    </location>
</feature>
<dbReference type="EMBL" id="WLVL01000017">
    <property type="protein sequence ID" value="MTB71074.1"/>
    <property type="molecule type" value="Genomic_DNA"/>
</dbReference>
<keyword evidence="3" id="KW-1185">Reference proteome</keyword>
<feature type="transmembrane region" description="Helical" evidence="1">
    <location>
        <begin position="34"/>
        <end position="55"/>
    </location>
</feature>
<evidence type="ECO:0000256" key="1">
    <source>
        <dbReference type="SAM" id="Phobius"/>
    </source>
</evidence>
<dbReference type="PANTHER" id="PTHR37309:SF1">
    <property type="entry name" value="SLR0284 PROTEIN"/>
    <property type="match status" value="1"/>
</dbReference>
<dbReference type="PANTHER" id="PTHR37309">
    <property type="entry name" value="SLR0284 PROTEIN"/>
    <property type="match status" value="1"/>
</dbReference>
<gene>
    <name evidence="2" type="ORF">GGG17_03615</name>
</gene>
<dbReference type="Proteomes" id="UP000431092">
    <property type="component" value="Unassembled WGS sequence"/>
</dbReference>
<evidence type="ECO:0000313" key="2">
    <source>
        <dbReference type="EMBL" id="MTB71074.1"/>
    </source>
</evidence>
<comment type="caution">
    <text evidence="2">The sequence shown here is derived from an EMBL/GenBank/DDBJ whole genome shotgun (WGS) entry which is preliminary data.</text>
</comment>
<keyword evidence="1" id="KW-0472">Membrane</keyword>
<reference evidence="2 3" key="1">
    <citation type="submission" date="2019-11" db="EMBL/GenBank/DDBJ databases">
        <title>Whole genome sequencing identifies a novel species of the genus Arsenicicoccus isolated from human blood.</title>
        <authorList>
            <person name="Jeong J.H."/>
            <person name="Kweon O.J."/>
            <person name="Kim H.R."/>
            <person name="Kim T.-H."/>
            <person name="Ha S.-M."/>
            <person name="Lee M.-K."/>
        </authorList>
    </citation>
    <scope>NUCLEOTIDE SEQUENCE [LARGE SCALE GENOMIC DNA]</scope>
    <source>
        <strain evidence="2 3">MKL-02</strain>
    </source>
</reference>
<feature type="transmembrane region" description="Helical" evidence="1">
    <location>
        <begin position="102"/>
        <end position="124"/>
    </location>
</feature>
<sequence>MRNLAIKTLVNGIALWVAAVVVSGIHLGEDKPSLATRLLSILLVAVVFGLINAVVKPVVKFFSWPAIILTLGLFTWVVNALMLQLTSWLAGPLGLDFRVDSFFWDAILGALVVAFVSLLLNILLPDPDEL</sequence>
<dbReference type="Pfam" id="PF04020">
    <property type="entry name" value="Phage_holin_4_2"/>
    <property type="match status" value="1"/>
</dbReference>
<dbReference type="AlphaFoldDB" id="A0A6I3I4G7"/>
<dbReference type="InterPro" id="IPR007165">
    <property type="entry name" value="Phage_holin_4_2"/>
</dbReference>
<evidence type="ECO:0000313" key="3">
    <source>
        <dbReference type="Proteomes" id="UP000431092"/>
    </source>
</evidence>
<feature type="transmembrane region" description="Helical" evidence="1">
    <location>
        <begin position="62"/>
        <end position="82"/>
    </location>
</feature>
<protein>
    <submittedName>
        <fullName evidence="2">Phage holin family protein</fullName>
    </submittedName>
</protein>
<organism evidence="2 3">
    <name type="scientific">Arsenicicoccus cauae</name>
    <dbReference type="NCBI Taxonomy" id="2663847"/>
    <lineage>
        <taxon>Bacteria</taxon>
        <taxon>Bacillati</taxon>
        <taxon>Actinomycetota</taxon>
        <taxon>Actinomycetes</taxon>
        <taxon>Micrococcales</taxon>
        <taxon>Intrasporangiaceae</taxon>
        <taxon>Arsenicicoccus</taxon>
    </lineage>
</organism>
<accession>A0A6I3I4G7</accession>
<dbReference type="RefSeq" id="WP_154592422.1">
    <property type="nucleotide sequence ID" value="NZ_WLVL01000017.1"/>
</dbReference>